<evidence type="ECO:0000256" key="13">
    <source>
        <dbReference type="PROSITE-ProRule" id="PRU00391"/>
    </source>
</evidence>
<dbReference type="GO" id="GO:0004519">
    <property type="term" value="F:endonuclease activity"/>
    <property type="evidence" value="ECO:0007669"/>
    <property type="project" value="UniProtKB-KW"/>
</dbReference>
<dbReference type="InterPro" id="IPR010979">
    <property type="entry name" value="Ribosomal_uS13-like_H2TH"/>
</dbReference>
<evidence type="ECO:0000256" key="3">
    <source>
        <dbReference type="ARBA" id="ARBA00022723"/>
    </source>
</evidence>
<dbReference type="PROSITE" id="PS51066">
    <property type="entry name" value="ZF_FPG_2"/>
    <property type="match status" value="1"/>
</dbReference>
<dbReference type="EMBL" id="JAPDHW010000009">
    <property type="protein sequence ID" value="MCW3169655.1"/>
    <property type="molecule type" value="Genomic_DNA"/>
</dbReference>
<dbReference type="Gene3D" id="3.20.190.10">
    <property type="entry name" value="MutM-like, N-terminal"/>
    <property type="match status" value="1"/>
</dbReference>
<keyword evidence="10" id="KW-0456">Lyase</keyword>
<evidence type="ECO:0000256" key="1">
    <source>
        <dbReference type="ARBA" id="ARBA00001668"/>
    </source>
</evidence>
<keyword evidence="17" id="KW-1185">Reference proteome</keyword>
<keyword evidence="7" id="KW-0862">Zinc</keyword>
<dbReference type="InterPro" id="IPR015886">
    <property type="entry name" value="H2TH_FPG"/>
</dbReference>
<evidence type="ECO:0000259" key="14">
    <source>
        <dbReference type="PROSITE" id="PS51066"/>
    </source>
</evidence>
<evidence type="ECO:0000256" key="7">
    <source>
        <dbReference type="ARBA" id="ARBA00022833"/>
    </source>
</evidence>
<proteinExistence type="inferred from homology"/>
<evidence type="ECO:0000256" key="2">
    <source>
        <dbReference type="ARBA" id="ARBA00009409"/>
    </source>
</evidence>
<dbReference type="SUPFAM" id="SSF46946">
    <property type="entry name" value="S13-like H2TH domain"/>
    <property type="match status" value="1"/>
</dbReference>
<dbReference type="PROSITE" id="PS51068">
    <property type="entry name" value="FPG_CAT"/>
    <property type="match status" value="1"/>
</dbReference>
<keyword evidence="5 13" id="KW-0863">Zinc-finger</keyword>
<dbReference type="Pfam" id="PF06831">
    <property type="entry name" value="H2TH"/>
    <property type="match status" value="1"/>
</dbReference>
<dbReference type="SUPFAM" id="SSF81624">
    <property type="entry name" value="N-terminal domain of MutM-like DNA repair proteins"/>
    <property type="match status" value="1"/>
</dbReference>
<keyword evidence="12" id="KW-0326">Glycosidase</keyword>
<accession>A0ABT3I149</accession>
<keyword evidence="6" id="KW-0378">Hydrolase</keyword>
<feature type="domain" description="Formamidopyrimidine-DNA glycosylase catalytic" evidence="15">
    <location>
        <begin position="2"/>
        <end position="94"/>
    </location>
</feature>
<evidence type="ECO:0000256" key="12">
    <source>
        <dbReference type="ARBA" id="ARBA00023295"/>
    </source>
</evidence>
<dbReference type="SMART" id="SM01232">
    <property type="entry name" value="H2TH"/>
    <property type="match status" value="1"/>
</dbReference>
<keyword evidence="16" id="KW-0540">Nuclease</keyword>
<dbReference type="Gene3D" id="1.10.8.50">
    <property type="match status" value="1"/>
</dbReference>
<evidence type="ECO:0000256" key="11">
    <source>
        <dbReference type="ARBA" id="ARBA00023268"/>
    </source>
</evidence>
<evidence type="ECO:0000256" key="8">
    <source>
        <dbReference type="ARBA" id="ARBA00023125"/>
    </source>
</evidence>
<dbReference type="InterPro" id="IPR012319">
    <property type="entry name" value="FPG_cat"/>
</dbReference>
<feature type="domain" description="FPG-type" evidence="14">
    <location>
        <begin position="207"/>
        <end position="241"/>
    </location>
</feature>
<dbReference type="InterPro" id="IPR035937">
    <property type="entry name" value="FPG_N"/>
</dbReference>
<name>A0ABT3I149_9FLAO</name>
<evidence type="ECO:0000256" key="10">
    <source>
        <dbReference type="ARBA" id="ARBA00023239"/>
    </source>
</evidence>
<dbReference type="InterPro" id="IPR000214">
    <property type="entry name" value="Znf_DNA_glyclase/AP_lyase"/>
</dbReference>
<keyword evidence="8" id="KW-0238">DNA-binding</keyword>
<evidence type="ECO:0000313" key="16">
    <source>
        <dbReference type="EMBL" id="MCW3169655.1"/>
    </source>
</evidence>
<evidence type="ECO:0000256" key="4">
    <source>
        <dbReference type="ARBA" id="ARBA00022763"/>
    </source>
</evidence>
<evidence type="ECO:0000313" key="17">
    <source>
        <dbReference type="Proteomes" id="UP001163731"/>
    </source>
</evidence>
<evidence type="ECO:0000256" key="6">
    <source>
        <dbReference type="ARBA" id="ARBA00022801"/>
    </source>
</evidence>
<gene>
    <name evidence="16" type="ORF">OMO38_14100</name>
</gene>
<keyword evidence="16" id="KW-0255">Endonuclease</keyword>
<dbReference type="PANTHER" id="PTHR22993">
    <property type="entry name" value="FORMAMIDOPYRIMIDINE-DNA GLYCOSYLASE"/>
    <property type="match status" value="1"/>
</dbReference>
<dbReference type="RefSeq" id="WP_264750836.1">
    <property type="nucleotide sequence ID" value="NZ_JAPDHW010000009.1"/>
</dbReference>
<keyword evidence="3" id="KW-0479">Metal-binding</keyword>
<keyword evidence="4" id="KW-0227">DNA damage</keyword>
<sequence>MPEGPTIVLMKEDLQKFVGEKVTDVSGSEVPKNFKIKGEILREIKTFGKQTFLIFDTIIFKVHLMMFGSYSFYKRKDIDTLRLGLTFKDEGMFFYTCVVKVVDESFLSKINWEADIMSKKWSDDKAIEEMHQHPEMMICDALMNQDIFAGVGNIIKNEALFRAQIHPKSLIKNLTESKLKRIIKETKEYGFEFLKYKRTETLSKTFQVYHKKKCPKCGGEIIKKETGKSKRMSFFCQNEQKLY</sequence>
<keyword evidence="9" id="KW-0234">DNA repair</keyword>
<evidence type="ECO:0000256" key="9">
    <source>
        <dbReference type="ARBA" id="ARBA00023204"/>
    </source>
</evidence>
<dbReference type="Proteomes" id="UP001163731">
    <property type="component" value="Unassembled WGS sequence"/>
</dbReference>
<protein>
    <submittedName>
        <fullName evidence="16">Endonuclease</fullName>
    </submittedName>
</protein>
<organism evidence="16 17">
    <name type="scientific">Chryseobacterium kimseyorum</name>
    <dbReference type="NCBI Taxonomy" id="2984028"/>
    <lineage>
        <taxon>Bacteria</taxon>
        <taxon>Pseudomonadati</taxon>
        <taxon>Bacteroidota</taxon>
        <taxon>Flavobacteriia</taxon>
        <taxon>Flavobacteriales</taxon>
        <taxon>Weeksellaceae</taxon>
        <taxon>Chryseobacterium group</taxon>
        <taxon>Chryseobacterium</taxon>
    </lineage>
</organism>
<dbReference type="SMART" id="SM00898">
    <property type="entry name" value="Fapy_DNA_glyco"/>
    <property type="match status" value="1"/>
</dbReference>
<evidence type="ECO:0000256" key="5">
    <source>
        <dbReference type="ARBA" id="ARBA00022771"/>
    </source>
</evidence>
<comment type="similarity">
    <text evidence="2">Belongs to the FPG family.</text>
</comment>
<keyword evidence="11" id="KW-0511">Multifunctional enzyme</keyword>
<reference evidence="16" key="1">
    <citation type="submission" date="2022-10" db="EMBL/GenBank/DDBJ databases">
        <title>Chryseobacterium babae sp. nov. isolated from the gut of the beetle Oryctes rhinoceros, and Chryseobacterium kimseyorum sp. nov., isolated from a stick insect rearing cage.</title>
        <authorList>
            <person name="Shelomi M."/>
            <person name="Han C.-J."/>
            <person name="Chen W.-M."/>
            <person name="Chen H.-K."/>
            <person name="Liaw S.-J."/>
            <person name="Muhle E."/>
            <person name="Clermont D."/>
        </authorList>
    </citation>
    <scope>NUCLEOTIDE SEQUENCE</scope>
    <source>
        <strain evidence="16">09-1422</strain>
    </source>
</reference>
<evidence type="ECO:0000259" key="15">
    <source>
        <dbReference type="PROSITE" id="PS51068"/>
    </source>
</evidence>
<comment type="catalytic activity">
    <reaction evidence="1">
        <text>Hydrolysis of DNA containing ring-opened 7-methylguanine residues, releasing 2,6-diamino-4-hydroxy-5-(N-methyl)formamidopyrimidine.</text>
        <dbReference type="EC" id="3.2.2.23"/>
    </reaction>
</comment>
<dbReference type="Pfam" id="PF01149">
    <property type="entry name" value="Fapy_DNA_glyco"/>
    <property type="match status" value="1"/>
</dbReference>
<dbReference type="PANTHER" id="PTHR22993:SF9">
    <property type="entry name" value="FORMAMIDOPYRIMIDINE-DNA GLYCOSYLASE"/>
    <property type="match status" value="1"/>
</dbReference>
<comment type="caution">
    <text evidence="16">The sequence shown here is derived from an EMBL/GenBank/DDBJ whole genome shotgun (WGS) entry which is preliminary data.</text>
</comment>